<proteinExistence type="predicted"/>
<dbReference type="AlphaFoldDB" id="A0A2C9DBI8"/>
<reference evidence="2" key="1">
    <citation type="submission" date="2017-09" db="EMBL/GenBank/DDBJ databases">
        <title>Genome sequence of Nannocystis excedens DSM 71.</title>
        <authorList>
            <person name="Blom J."/>
        </authorList>
    </citation>
    <scope>NUCLEOTIDE SEQUENCE [LARGE SCALE GENOMIC DNA]</scope>
    <source>
        <strain evidence="2">type strain: E19</strain>
    </source>
</reference>
<accession>A0A2C9DBI8</accession>
<evidence type="ECO:0000313" key="2">
    <source>
        <dbReference type="Proteomes" id="UP000223606"/>
    </source>
</evidence>
<organism evidence="1 2">
    <name type="scientific">Hartmannibacter diazotrophicus</name>
    <dbReference type="NCBI Taxonomy" id="1482074"/>
    <lineage>
        <taxon>Bacteria</taxon>
        <taxon>Pseudomonadati</taxon>
        <taxon>Pseudomonadota</taxon>
        <taxon>Alphaproteobacteria</taxon>
        <taxon>Hyphomicrobiales</taxon>
        <taxon>Pleomorphomonadaceae</taxon>
        <taxon>Hartmannibacter</taxon>
    </lineage>
</organism>
<keyword evidence="2" id="KW-1185">Reference proteome</keyword>
<protein>
    <submittedName>
        <fullName evidence="1">Uncharacterized protein</fullName>
    </submittedName>
</protein>
<evidence type="ECO:0000313" key="1">
    <source>
        <dbReference type="EMBL" id="SON57498.1"/>
    </source>
</evidence>
<name>A0A2C9DBI8_9HYPH</name>
<dbReference type="KEGG" id="hdi:HDIA_3957"/>
<dbReference type="Proteomes" id="UP000223606">
    <property type="component" value="Chromosome 1"/>
</dbReference>
<sequence length="150" mass="16619">MSDLQWVTIRNGSRIDIGAVGFSGNKAVAIASFFDPRDGNYDGKVNLLECMAGHIPNLALEQRAIMQIAEFASINSEVISRDADFAMNANHLFVKYGMELTVNAIYSWYIDRNIKSIGATFTRNGKKSMIKCIAVRKGLEHIVKNGILHP</sequence>
<gene>
    <name evidence="1" type="ORF">HDIA_3957</name>
</gene>
<dbReference type="EMBL" id="LT960614">
    <property type="protein sequence ID" value="SON57498.1"/>
    <property type="molecule type" value="Genomic_DNA"/>
</dbReference>